<keyword evidence="1" id="KW-0004">4Fe-4S</keyword>
<evidence type="ECO:0000256" key="3">
    <source>
        <dbReference type="ARBA" id="ARBA00022694"/>
    </source>
</evidence>
<dbReference type="SUPFAM" id="SSF46548">
    <property type="entry name" value="alpha-helical ferredoxin"/>
    <property type="match status" value="1"/>
</dbReference>
<dbReference type="Pfam" id="PF08331">
    <property type="entry name" value="QueG_DUF1730"/>
    <property type="match status" value="1"/>
</dbReference>
<reference evidence="7" key="1">
    <citation type="journal article" date="2014" name="Front. Microbiol.">
        <title>High frequency of phylogenetically diverse reductive dehalogenase-homologous genes in deep subseafloor sedimentary metagenomes.</title>
        <authorList>
            <person name="Kawai M."/>
            <person name="Futagami T."/>
            <person name="Toyoda A."/>
            <person name="Takaki Y."/>
            <person name="Nishi S."/>
            <person name="Hori S."/>
            <person name="Arai W."/>
            <person name="Tsubouchi T."/>
            <person name="Morono Y."/>
            <person name="Uchiyama I."/>
            <person name="Ito T."/>
            <person name="Fujiyama A."/>
            <person name="Inagaki F."/>
            <person name="Takami H."/>
        </authorList>
    </citation>
    <scope>NUCLEOTIDE SEQUENCE</scope>
    <source>
        <strain evidence="7">Expedition CK06-06</strain>
    </source>
</reference>
<keyword evidence="1" id="KW-0479">Metal-binding</keyword>
<dbReference type="PROSITE" id="PS00198">
    <property type="entry name" value="4FE4S_FER_1"/>
    <property type="match status" value="1"/>
</dbReference>
<dbReference type="GO" id="GO:0052693">
    <property type="term" value="F:epoxyqueuosine reductase activity"/>
    <property type="evidence" value="ECO:0007669"/>
    <property type="project" value="TreeGrafter"/>
</dbReference>
<keyword evidence="3" id="KW-0819">tRNA processing</keyword>
<evidence type="ECO:0000313" key="7">
    <source>
        <dbReference type="EMBL" id="GAG88159.1"/>
    </source>
</evidence>
<feature type="non-terminal residue" evidence="7">
    <location>
        <position position="1"/>
    </location>
</feature>
<keyword evidence="2" id="KW-0963">Cytoplasm</keyword>
<keyword evidence="5" id="KW-0560">Oxidoreductase</keyword>
<feature type="non-terminal residue" evidence="7">
    <location>
        <position position="253"/>
    </location>
</feature>
<dbReference type="InterPro" id="IPR017900">
    <property type="entry name" value="4Fe4S_Fe_S_CS"/>
</dbReference>
<evidence type="ECO:0000256" key="1">
    <source>
        <dbReference type="ARBA" id="ARBA00022485"/>
    </source>
</evidence>
<dbReference type="NCBIfam" id="TIGR00276">
    <property type="entry name" value="tRNA epoxyqueuosine(34) reductase QueG"/>
    <property type="match status" value="1"/>
</dbReference>
<sequence length="253" mass="28473">DEIRITTAEPFSRTSKNILDQKNKGLFINNRHHHINNINTFCDVKTKLPNAKSIIAAFQCYLTDEKTDLSEPGKPHGLIARYTWRNYYLDLKKKLKKLGQFIKRENNATYRVFSNGPVPEKPIAQRSGIGYYGKHSIIINQTYGSWIVLGEIIADIEIEPDASSEIDCGNCQKCIDACPTAAIAYPYVLNCNRCIQALTNWYGIIPDDIARAWGNRLYGCTICQDVCPANKNVKPHSPRTDLGYVGSSISLLD</sequence>
<comment type="caution">
    <text evidence="7">The sequence shown here is derived from an EMBL/GenBank/DDBJ whole genome shotgun (WGS) entry which is preliminary data.</text>
</comment>
<dbReference type="EMBL" id="BART01013026">
    <property type="protein sequence ID" value="GAG88159.1"/>
    <property type="molecule type" value="Genomic_DNA"/>
</dbReference>
<protein>
    <recommendedName>
        <fullName evidence="6">4Fe-4S ferredoxin-type domain-containing protein</fullName>
    </recommendedName>
</protein>
<gene>
    <name evidence="7" type="ORF">S01H4_26870</name>
</gene>
<keyword evidence="1" id="KW-0411">Iron-sulfur</keyword>
<organism evidence="7">
    <name type="scientific">marine sediment metagenome</name>
    <dbReference type="NCBI Taxonomy" id="412755"/>
    <lineage>
        <taxon>unclassified sequences</taxon>
        <taxon>metagenomes</taxon>
        <taxon>ecological metagenomes</taxon>
    </lineage>
</organism>
<accession>X1AY66</accession>
<dbReference type="InterPro" id="IPR013542">
    <property type="entry name" value="QueG_DUF1730"/>
</dbReference>
<feature type="domain" description="4Fe-4S ferredoxin-type" evidence="6">
    <location>
        <begin position="158"/>
        <end position="188"/>
    </location>
</feature>
<dbReference type="Gene3D" id="3.30.70.20">
    <property type="match status" value="1"/>
</dbReference>
<dbReference type="AlphaFoldDB" id="X1AY66"/>
<evidence type="ECO:0000256" key="5">
    <source>
        <dbReference type="ARBA" id="ARBA00023002"/>
    </source>
</evidence>
<dbReference type="InterPro" id="IPR017896">
    <property type="entry name" value="4Fe4S_Fe-S-bd"/>
</dbReference>
<keyword evidence="4" id="KW-0671">Queuosine biosynthesis</keyword>
<evidence type="ECO:0000259" key="6">
    <source>
        <dbReference type="PROSITE" id="PS51379"/>
    </source>
</evidence>
<evidence type="ECO:0000256" key="2">
    <source>
        <dbReference type="ARBA" id="ARBA00022490"/>
    </source>
</evidence>
<dbReference type="InterPro" id="IPR004453">
    <property type="entry name" value="QueG"/>
</dbReference>
<dbReference type="Pfam" id="PF13484">
    <property type="entry name" value="Fer4_16"/>
    <property type="match status" value="1"/>
</dbReference>
<dbReference type="PANTHER" id="PTHR30002:SF4">
    <property type="entry name" value="EPOXYQUEUOSINE REDUCTASE"/>
    <property type="match status" value="1"/>
</dbReference>
<name>X1AY66_9ZZZZ</name>
<keyword evidence="1" id="KW-0408">Iron</keyword>
<dbReference type="GO" id="GO:0008616">
    <property type="term" value="P:tRNA queuosine(34) biosynthetic process"/>
    <property type="evidence" value="ECO:0007669"/>
    <property type="project" value="UniProtKB-KW"/>
</dbReference>
<proteinExistence type="predicted"/>
<dbReference type="GO" id="GO:0051539">
    <property type="term" value="F:4 iron, 4 sulfur cluster binding"/>
    <property type="evidence" value="ECO:0007669"/>
    <property type="project" value="UniProtKB-KW"/>
</dbReference>
<dbReference type="PANTHER" id="PTHR30002">
    <property type="entry name" value="EPOXYQUEUOSINE REDUCTASE"/>
    <property type="match status" value="1"/>
</dbReference>
<evidence type="ECO:0000256" key="4">
    <source>
        <dbReference type="ARBA" id="ARBA00022785"/>
    </source>
</evidence>
<dbReference type="PROSITE" id="PS51379">
    <property type="entry name" value="4FE4S_FER_2"/>
    <property type="match status" value="1"/>
</dbReference>